<comment type="similarity">
    <text evidence="2">Belongs to the bacterial solute-binding protein SsuA/TauA family.</text>
</comment>
<comment type="subcellular location">
    <subcellularLocation>
        <location evidence="1">Periplasm</location>
    </subcellularLocation>
</comment>
<comment type="caution">
    <text evidence="5">The sequence shown here is derived from an EMBL/GenBank/DDBJ whole genome shotgun (WGS) entry which is preliminary data.</text>
</comment>
<dbReference type="Gene3D" id="3.40.190.10">
    <property type="entry name" value="Periplasmic binding protein-like II"/>
    <property type="match status" value="1"/>
</dbReference>
<dbReference type="Proteomes" id="UP000249354">
    <property type="component" value="Unassembled WGS sequence"/>
</dbReference>
<accession>A0A2W4VIJ3</accession>
<evidence type="ECO:0000256" key="1">
    <source>
        <dbReference type="ARBA" id="ARBA00004418"/>
    </source>
</evidence>
<proteinExistence type="inferred from homology"/>
<reference evidence="5 6" key="2">
    <citation type="submission" date="2018-06" db="EMBL/GenBank/DDBJ databases">
        <title>Metagenomic assembly of (sub)arctic Cyanobacteria and their associated microbiome from non-axenic cultures.</title>
        <authorList>
            <person name="Baurain D."/>
        </authorList>
    </citation>
    <scope>NUCLEOTIDE SEQUENCE [LARGE SCALE GENOMIC DNA]</scope>
    <source>
        <strain evidence="5">ULC129bin1</strain>
    </source>
</reference>
<dbReference type="SUPFAM" id="SSF53850">
    <property type="entry name" value="Periplasmic binding protein-like II"/>
    <property type="match status" value="1"/>
</dbReference>
<feature type="domain" description="SsuA/THI5-like" evidence="4">
    <location>
        <begin position="9"/>
        <end position="84"/>
    </location>
</feature>
<evidence type="ECO:0000259" key="4">
    <source>
        <dbReference type="Pfam" id="PF09084"/>
    </source>
</evidence>
<evidence type="ECO:0000256" key="2">
    <source>
        <dbReference type="ARBA" id="ARBA00010742"/>
    </source>
</evidence>
<name>A0A2W4VIJ3_9CYAN</name>
<dbReference type="InterPro" id="IPR015168">
    <property type="entry name" value="SsuA/THI5"/>
</dbReference>
<protein>
    <recommendedName>
        <fullName evidence="4">SsuA/THI5-like domain-containing protein</fullName>
    </recommendedName>
</protein>
<dbReference type="EMBL" id="QBMC01000163">
    <property type="protein sequence ID" value="PZO12001.1"/>
    <property type="molecule type" value="Genomic_DNA"/>
</dbReference>
<gene>
    <name evidence="5" type="ORF">DCF25_18445</name>
</gene>
<dbReference type="PANTHER" id="PTHR30024">
    <property type="entry name" value="ALIPHATIC SULFONATES-BINDING PROTEIN-RELATED"/>
    <property type="match status" value="1"/>
</dbReference>
<keyword evidence="3" id="KW-0732">Signal</keyword>
<organism evidence="5 6">
    <name type="scientific">Leptolyngbya foveolarum</name>
    <dbReference type="NCBI Taxonomy" id="47253"/>
    <lineage>
        <taxon>Bacteria</taxon>
        <taxon>Bacillati</taxon>
        <taxon>Cyanobacteriota</taxon>
        <taxon>Cyanophyceae</taxon>
        <taxon>Leptolyngbyales</taxon>
        <taxon>Leptolyngbyaceae</taxon>
        <taxon>Leptolyngbya group</taxon>
        <taxon>Leptolyngbya</taxon>
    </lineage>
</organism>
<dbReference type="Pfam" id="PF09084">
    <property type="entry name" value="NMT1"/>
    <property type="match status" value="1"/>
</dbReference>
<dbReference type="AlphaFoldDB" id="A0A2W4VIJ3"/>
<dbReference type="GO" id="GO:0042597">
    <property type="term" value="C:periplasmic space"/>
    <property type="evidence" value="ECO:0007669"/>
    <property type="project" value="UniProtKB-SubCell"/>
</dbReference>
<dbReference type="PANTHER" id="PTHR30024:SF47">
    <property type="entry name" value="TAURINE-BINDING PERIPLASMIC PROTEIN"/>
    <property type="match status" value="1"/>
</dbReference>
<evidence type="ECO:0000256" key="3">
    <source>
        <dbReference type="ARBA" id="ARBA00022729"/>
    </source>
</evidence>
<evidence type="ECO:0000313" key="6">
    <source>
        <dbReference type="Proteomes" id="UP000249354"/>
    </source>
</evidence>
<evidence type="ECO:0000313" key="5">
    <source>
        <dbReference type="EMBL" id="PZO12001.1"/>
    </source>
</evidence>
<reference evidence="6" key="1">
    <citation type="submission" date="2018-04" db="EMBL/GenBank/DDBJ databases">
        <authorList>
            <person name="Cornet L."/>
        </authorList>
    </citation>
    <scope>NUCLEOTIDE SEQUENCE [LARGE SCALE GENOMIC DNA]</scope>
</reference>
<sequence>MLIHATKPSGSVDIAVTYAPYLQQTADAVKDGRIIYDSSKMPTAITDLYLFDTAYIESNPAAVQAFTNATLRGLQFLQDNRQEALEIGAAELEISTEDLDKDLKGVKLPDQATNLEMLSDPSSDLYLAKSLQDLSAFLLAEEQIEAAPTDIAALLDPQFVEAATF</sequence>